<keyword evidence="11" id="KW-0066">ATP synthesis</keyword>
<keyword evidence="5 12" id="KW-0812">Transmembrane</keyword>
<organism evidence="14">
    <name type="scientific">Gekko chinensis</name>
    <name type="common">Gray's Chinese gecko</name>
    <dbReference type="NCBI Taxonomy" id="515997"/>
    <lineage>
        <taxon>Eukaryota</taxon>
        <taxon>Metazoa</taxon>
        <taxon>Chordata</taxon>
        <taxon>Craniata</taxon>
        <taxon>Vertebrata</taxon>
        <taxon>Euteleostomi</taxon>
        <taxon>Lepidosauria</taxon>
        <taxon>Squamata</taxon>
        <taxon>Bifurcata</taxon>
        <taxon>Gekkota</taxon>
        <taxon>Gekkonidae</taxon>
        <taxon>Gekkoninae</taxon>
        <taxon>Gekko</taxon>
    </lineage>
</organism>
<reference evidence="14" key="1">
    <citation type="journal article" date="2015" name="Mitochondrial DNA">
        <title>Complete mitochondrial genome of Gekko chinensis (Squamata, Gekkonidae).</title>
        <authorList>
            <person name="Hao S."/>
            <person name="Ping J."/>
            <person name="Zhang Y."/>
        </authorList>
    </citation>
    <scope>NUCLEOTIDE SEQUENCE</scope>
</reference>
<name>A0A0U2C5P9_9SAUR</name>
<keyword evidence="10 13" id="KW-0472">Membrane</keyword>
<comment type="subcellular location">
    <subcellularLocation>
        <location evidence="1 12">Mitochondrion membrane</location>
        <topology evidence="1 12">Single-pass membrane protein</topology>
    </subcellularLocation>
</comment>
<evidence type="ECO:0000256" key="5">
    <source>
        <dbReference type="ARBA" id="ARBA00022692"/>
    </source>
</evidence>
<proteinExistence type="inferred from homology"/>
<keyword evidence="7 13" id="KW-1133">Transmembrane helix</keyword>
<evidence type="ECO:0000313" key="14">
    <source>
        <dbReference type="EMBL" id="AKI30050.1"/>
    </source>
</evidence>
<dbReference type="InterPro" id="IPR001421">
    <property type="entry name" value="ATP8_metazoa"/>
</dbReference>
<dbReference type="CTD" id="4509"/>
<evidence type="ECO:0000256" key="2">
    <source>
        <dbReference type="ARBA" id="ARBA00008892"/>
    </source>
</evidence>
<keyword evidence="8 12" id="KW-0406">Ion transport</keyword>
<dbReference type="GO" id="GO:0015078">
    <property type="term" value="F:proton transmembrane transporter activity"/>
    <property type="evidence" value="ECO:0007669"/>
    <property type="project" value="InterPro"/>
</dbReference>
<accession>A0A0U2C5P9</accession>
<protein>
    <recommendedName>
        <fullName evidence="12">ATP synthase complex subunit 8</fullName>
    </recommendedName>
</protein>
<keyword evidence="4 12" id="KW-0138">CF(0)</keyword>
<keyword evidence="6 12" id="KW-0375">Hydrogen ion transport</keyword>
<dbReference type="GO" id="GO:0045259">
    <property type="term" value="C:proton-transporting ATP synthase complex"/>
    <property type="evidence" value="ECO:0007669"/>
    <property type="project" value="UniProtKB-KW"/>
</dbReference>
<dbReference type="RefSeq" id="YP_009142705.1">
    <property type="nucleotide sequence ID" value="NC_027191.1"/>
</dbReference>
<dbReference type="GO" id="GO:0015986">
    <property type="term" value="P:proton motive force-driven ATP synthesis"/>
    <property type="evidence" value="ECO:0007669"/>
    <property type="project" value="InterPro"/>
</dbReference>
<dbReference type="AlphaFoldDB" id="A0A0U2C5P9"/>
<evidence type="ECO:0000256" key="7">
    <source>
        <dbReference type="ARBA" id="ARBA00022989"/>
    </source>
</evidence>
<dbReference type="GO" id="GO:0031966">
    <property type="term" value="C:mitochondrial membrane"/>
    <property type="evidence" value="ECO:0007669"/>
    <property type="project" value="UniProtKB-SubCell"/>
</dbReference>
<dbReference type="Pfam" id="PF00895">
    <property type="entry name" value="ATP-synt_8"/>
    <property type="match status" value="1"/>
</dbReference>
<keyword evidence="9 12" id="KW-0496">Mitochondrion</keyword>
<geneLocation type="mitochondrion" evidence="14"/>
<evidence type="ECO:0000256" key="11">
    <source>
        <dbReference type="ARBA" id="ARBA00023310"/>
    </source>
</evidence>
<sequence length="53" mass="6454">MPQLNPAPWLFMFIITWITMLSLLKLMIHLQDPKMPIKITKLYQLPTWAWTWL</sequence>
<comment type="similarity">
    <text evidence="2 12">Belongs to the ATPase protein 8 family.</text>
</comment>
<evidence type="ECO:0000256" key="10">
    <source>
        <dbReference type="ARBA" id="ARBA00023136"/>
    </source>
</evidence>
<feature type="transmembrane region" description="Helical" evidence="13">
    <location>
        <begin position="6"/>
        <end position="28"/>
    </location>
</feature>
<evidence type="ECO:0000256" key="3">
    <source>
        <dbReference type="ARBA" id="ARBA00022448"/>
    </source>
</evidence>
<keyword evidence="3 12" id="KW-0813">Transport</keyword>
<evidence type="ECO:0000256" key="1">
    <source>
        <dbReference type="ARBA" id="ARBA00004304"/>
    </source>
</evidence>
<evidence type="ECO:0000256" key="4">
    <source>
        <dbReference type="ARBA" id="ARBA00022547"/>
    </source>
</evidence>
<dbReference type="GeneID" id="24404631"/>
<evidence type="ECO:0000256" key="6">
    <source>
        <dbReference type="ARBA" id="ARBA00022781"/>
    </source>
</evidence>
<evidence type="ECO:0000256" key="9">
    <source>
        <dbReference type="ARBA" id="ARBA00023128"/>
    </source>
</evidence>
<dbReference type="EMBL" id="KP666135">
    <property type="protein sequence ID" value="AKI30050.1"/>
    <property type="molecule type" value="Genomic_DNA"/>
</dbReference>
<gene>
    <name evidence="14" type="primary">ATP8</name>
</gene>
<evidence type="ECO:0000256" key="8">
    <source>
        <dbReference type="ARBA" id="ARBA00023065"/>
    </source>
</evidence>
<evidence type="ECO:0000256" key="13">
    <source>
        <dbReference type="SAM" id="Phobius"/>
    </source>
</evidence>
<evidence type="ECO:0000256" key="12">
    <source>
        <dbReference type="RuleBase" id="RU003661"/>
    </source>
</evidence>